<reference evidence="2 3" key="1">
    <citation type="submission" date="2019-05" db="EMBL/GenBank/DDBJ databases">
        <title>Another draft genome of Portunus trituberculatus and its Hox gene families provides insights of decapod evolution.</title>
        <authorList>
            <person name="Jeong J.-H."/>
            <person name="Song I."/>
            <person name="Kim S."/>
            <person name="Choi T."/>
            <person name="Kim D."/>
            <person name="Ryu S."/>
            <person name="Kim W."/>
        </authorList>
    </citation>
    <scope>NUCLEOTIDE SEQUENCE [LARGE SCALE GENOMIC DNA]</scope>
    <source>
        <tissue evidence="2">Muscle</tissue>
    </source>
</reference>
<dbReference type="EMBL" id="VSRR010100729">
    <property type="protein sequence ID" value="MPC95021.1"/>
    <property type="molecule type" value="Genomic_DNA"/>
</dbReference>
<organism evidence="2 3">
    <name type="scientific">Portunus trituberculatus</name>
    <name type="common">Swimming crab</name>
    <name type="synonym">Neptunus trituberculatus</name>
    <dbReference type="NCBI Taxonomy" id="210409"/>
    <lineage>
        <taxon>Eukaryota</taxon>
        <taxon>Metazoa</taxon>
        <taxon>Ecdysozoa</taxon>
        <taxon>Arthropoda</taxon>
        <taxon>Crustacea</taxon>
        <taxon>Multicrustacea</taxon>
        <taxon>Malacostraca</taxon>
        <taxon>Eumalacostraca</taxon>
        <taxon>Eucarida</taxon>
        <taxon>Decapoda</taxon>
        <taxon>Pleocyemata</taxon>
        <taxon>Brachyura</taxon>
        <taxon>Eubrachyura</taxon>
        <taxon>Portunoidea</taxon>
        <taxon>Portunidae</taxon>
        <taxon>Portuninae</taxon>
        <taxon>Portunus</taxon>
    </lineage>
</organism>
<name>A0A5B7JAV6_PORTR</name>
<protein>
    <submittedName>
        <fullName evidence="2">Uncharacterized protein</fullName>
    </submittedName>
</protein>
<evidence type="ECO:0000313" key="2">
    <source>
        <dbReference type="EMBL" id="MPC95021.1"/>
    </source>
</evidence>
<keyword evidence="3" id="KW-1185">Reference proteome</keyword>
<evidence type="ECO:0000313" key="3">
    <source>
        <dbReference type="Proteomes" id="UP000324222"/>
    </source>
</evidence>
<accession>A0A5B7JAV6</accession>
<sequence>MQDTTATAQHSTTQHHSSPSPQHTTEDAGRVSGGSEGYTLTASAAPLCAWCGWDVDMCV</sequence>
<proteinExistence type="predicted"/>
<gene>
    <name evidence="2" type="ORF">E2C01_090213</name>
</gene>
<dbReference type="Proteomes" id="UP000324222">
    <property type="component" value="Unassembled WGS sequence"/>
</dbReference>
<comment type="caution">
    <text evidence="2">The sequence shown here is derived from an EMBL/GenBank/DDBJ whole genome shotgun (WGS) entry which is preliminary data.</text>
</comment>
<dbReference type="AlphaFoldDB" id="A0A5B7JAV6"/>
<evidence type="ECO:0000256" key="1">
    <source>
        <dbReference type="SAM" id="MobiDB-lite"/>
    </source>
</evidence>
<feature type="compositionally biased region" description="Low complexity" evidence="1">
    <location>
        <begin position="1"/>
        <end position="23"/>
    </location>
</feature>
<feature type="region of interest" description="Disordered" evidence="1">
    <location>
        <begin position="1"/>
        <end position="36"/>
    </location>
</feature>